<name>A0A4D5RFB0_IXOSC</name>
<proteinExistence type="predicted"/>
<feature type="signal peptide" evidence="1">
    <location>
        <begin position="1"/>
        <end position="22"/>
    </location>
</feature>
<evidence type="ECO:0000313" key="2">
    <source>
        <dbReference type="EMBL" id="MOY35765.1"/>
    </source>
</evidence>
<sequence>MPRTRNILALLFFNLCTQSAFQKKNTVSSCQCLKSLLHSFFFSLRIAENVSQRNLKGLASVHTQEFRVQKKETSKHYHI</sequence>
<dbReference type="EMBL" id="GHJT01001794">
    <property type="protein sequence ID" value="MOY35765.1"/>
    <property type="molecule type" value="Transcribed_RNA"/>
</dbReference>
<dbReference type="AlphaFoldDB" id="A0A4D5RFB0"/>
<keyword evidence="1" id="KW-0732">Signal</keyword>
<protein>
    <submittedName>
        <fullName evidence="2">Putative secreted protein</fullName>
    </submittedName>
</protein>
<feature type="chain" id="PRO_5020027710" evidence="1">
    <location>
        <begin position="23"/>
        <end position="79"/>
    </location>
</feature>
<reference evidence="2" key="1">
    <citation type="submission" date="2019-04" db="EMBL/GenBank/DDBJ databases">
        <title>An insight into the mialome of Ixodes scapularis.</title>
        <authorList>
            <person name="Ribeiro J.M."/>
            <person name="Mather T.N."/>
            <person name="Karim S."/>
        </authorList>
    </citation>
    <scope>NUCLEOTIDE SEQUENCE</scope>
</reference>
<evidence type="ECO:0000256" key="1">
    <source>
        <dbReference type="SAM" id="SignalP"/>
    </source>
</evidence>
<accession>A0A4D5RFB0</accession>
<organism evidence="2">
    <name type="scientific">Ixodes scapularis</name>
    <name type="common">Black-legged tick</name>
    <name type="synonym">Deer tick</name>
    <dbReference type="NCBI Taxonomy" id="6945"/>
    <lineage>
        <taxon>Eukaryota</taxon>
        <taxon>Metazoa</taxon>
        <taxon>Ecdysozoa</taxon>
        <taxon>Arthropoda</taxon>
        <taxon>Chelicerata</taxon>
        <taxon>Arachnida</taxon>
        <taxon>Acari</taxon>
        <taxon>Parasitiformes</taxon>
        <taxon>Ixodida</taxon>
        <taxon>Ixodoidea</taxon>
        <taxon>Ixodidae</taxon>
        <taxon>Ixodinae</taxon>
        <taxon>Ixodes</taxon>
    </lineage>
</organism>